<feature type="non-terminal residue" evidence="1">
    <location>
        <position position="1"/>
    </location>
</feature>
<dbReference type="AlphaFoldDB" id="X1NQ97"/>
<sequence>FSLGQLVFTRGVNDKVAENEDFSKFVLNSLQRHANGDWGDLCSDDKKENEYSLNKHLRLFSAYEHGTLPKIWIITEADRSVTTVLFPDEY</sequence>
<dbReference type="EMBL" id="BARV01015733">
    <property type="protein sequence ID" value="GAI32381.1"/>
    <property type="molecule type" value="Genomic_DNA"/>
</dbReference>
<gene>
    <name evidence="1" type="ORF">S06H3_27152</name>
</gene>
<name>X1NQ97_9ZZZZ</name>
<comment type="caution">
    <text evidence="1">The sequence shown here is derived from an EMBL/GenBank/DDBJ whole genome shotgun (WGS) entry which is preliminary data.</text>
</comment>
<protein>
    <recommendedName>
        <fullName evidence="2">Type I restriction endonuclease subunit M</fullName>
    </recommendedName>
</protein>
<organism evidence="1">
    <name type="scientific">marine sediment metagenome</name>
    <dbReference type="NCBI Taxonomy" id="412755"/>
    <lineage>
        <taxon>unclassified sequences</taxon>
        <taxon>metagenomes</taxon>
        <taxon>ecological metagenomes</taxon>
    </lineage>
</organism>
<evidence type="ECO:0008006" key="2">
    <source>
        <dbReference type="Google" id="ProtNLM"/>
    </source>
</evidence>
<evidence type="ECO:0000313" key="1">
    <source>
        <dbReference type="EMBL" id="GAI32381.1"/>
    </source>
</evidence>
<reference evidence="1" key="1">
    <citation type="journal article" date="2014" name="Front. Microbiol.">
        <title>High frequency of phylogenetically diverse reductive dehalogenase-homologous genes in deep subseafloor sedimentary metagenomes.</title>
        <authorList>
            <person name="Kawai M."/>
            <person name="Futagami T."/>
            <person name="Toyoda A."/>
            <person name="Takaki Y."/>
            <person name="Nishi S."/>
            <person name="Hori S."/>
            <person name="Arai W."/>
            <person name="Tsubouchi T."/>
            <person name="Morono Y."/>
            <person name="Uchiyama I."/>
            <person name="Ito T."/>
            <person name="Fujiyama A."/>
            <person name="Inagaki F."/>
            <person name="Takami H."/>
        </authorList>
    </citation>
    <scope>NUCLEOTIDE SEQUENCE</scope>
    <source>
        <strain evidence="1">Expedition CK06-06</strain>
    </source>
</reference>
<accession>X1NQ97</accession>
<proteinExistence type="predicted"/>